<feature type="transmembrane region" description="Helical" evidence="1">
    <location>
        <begin position="517"/>
        <end position="543"/>
    </location>
</feature>
<dbReference type="RefSeq" id="XP_044563419.1">
    <property type="nucleotide sequence ID" value="XM_044705730.1"/>
</dbReference>
<feature type="transmembrane region" description="Helical" evidence="1">
    <location>
        <begin position="395"/>
        <end position="416"/>
    </location>
</feature>
<dbReference type="OrthoDB" id="10254929at2759"/>
<reference evidence="2 3" key="1">
    <citation type="journal article" date="2019" name="Sci. Rep.">
        <title>Nanopore sequencing improves the draft genome of the human pathogenic amoeba Naegleria fowleri.</title>
        <authorList>
            <person name="Liechti N."/>
            <person name="Schurch N."/>
            <person name="Bruggmann R."/>
            <person name="Wittwer M."/>
        </authorList>
    </citation>
    <scope>NUCLEOTIDE SEQUENCE [LARGE SCALE GENOMIC DNA]</scope>
    <source>
        <strain evidence="2 3">ATCC 30894</strain>
    </source>
</reference>
<organism evidence="2 3">
    <name type="scientific">Naegleria fowleri</name>
    <name type="common">Brain eating amoeba</name>
    <dbReference type="NCBI Taxonomy" id="5763"/>
    <lineage>
        <taxon>Eukaryota</taxon>
        <taxon>Discoba</taxon>
        <taxon>Heterolobosea</taxon>
        <taxon>Tetramitia</taxon>
        <taxon>Eutetramitia</taxon>
        <taxon>Vahlkampfiidae</taxon>
        <taxon>Naegleria</taxon>
    </lineage>
</organism>
<proteinExistence type="predicted"/>
<evidence type="ECO:0008006" key="4">
    <source>
        <dbReference type="Google" id="ProtNLM"/>
    </source>
</evidence>
<gene>
    <name evidence="2" type="ORF">FDP41_002526</name>
</gene>
<dbReference type="GeneID" id="68109744"/>
<dbReference type="VEuPathDB" id="AmoebaDB:NfTy_041060"/>
<keyword evidence="1" id="KW-1133">Transmembrane helix</keyword>
<evidence type="ECO:0000313" key="3">
    <source>
        <dbReference type="Proteomes" id="UP000444721"/>
    </source>
</evidence>
<feature type="transmembrane region" description="Helical" evidence="1">
    <location>
        <begin position="474"/>
        <end position="496"/>
    </location>
</feature>
<dbReference type="VEuPathDB" id="AmoebaDB:FDP41_002526"/>
<protein>
    <recommendedName>
        <fullName evidence="4">Amino acid transporter transmembrane domain-containing protein</fullName>
    </recommendedName>
</protein>
<feature type="transmembrane region" description="Helical" evidence="1">
    <location>
        <begin position="422"/>
        <end position="439"/>
    </location>
</feature>
<sequence length="549" mass="61108">MSIDDSYGTADETNHNETVGIAPIHHHQHQHINYIDAPMKRKKKSSEAHTYGSFVAYCFCVNYILGVGVLGVPNGFQQGGVLIGPIFLFIVTIFAALVLNWILETLCRANAFMKVQEKQKLEEKSSLLHHDNASMGTSSAAVDGNGTVVATATSDTENILSTVAGTQYSPFVQERVVIEDHTTTSELFEFPQRRYEMNELSRLFLGRIGKVIYEIALCCYLYGSLWSYSTVFAESMASHVPLPINGWFTCNVYSDNSSTCDALYKIYVGLYALVVVPMTCLNLTEQKPVQIILTIFRYAALALMIGVAFISMFLDPYSRYPSNPHTAMERHPPYVSETYLAKRTRNLHSVANLYLFSNFAPLSSWFGIVLAVYYGDNILGTCSLNFGYYRGGKPFGMSTPIWAELIVYVIILFPAIDVLSAFPLNAITLGNNIHAAFFTGTKWMDSRKVQVVFRLIAAVPPIIGALFVSNLEFILKYVGLFGFLITFVIPPTLFLVSKYKARKQFGTEKTPYTRSIISSPILAVICILFGVAAIIYCIIANIVESVIQK</sequence>
<dbReference type="PANTHER" id="PTHR16189:SF2">
    <property type="entry name" value="AMINO ACID TRANSPORTER TRANSMEMBRANE DOMAIN-CONTAINING PROTEIN"/>
    <property type="match status" value="1"/>
</dbReference>
<dbReference type="OMA" id="MWVCESV"/>
<comment type="caution">
    <text evidence="2">The sequence shown here is derived from an EMBL/GenBank/DDBJ whole genome shotgun (WGS) entry which is preliminary data.</text>
</comment>
<feature type="transmembrane region" description="Helical" evidence="1">
    <location>
        <begin position="295"/>
        <end position="314"/>
    </location>
</feature>
<dbReference type="EMBL" id="VFQX01000029">
    <property type="protein sequence ID" value="KAF0978706.1"/>
    <property type="molecule type" value="Genomic_DNA"/>
</dbReference>
<keyword evidence="1" id="KW-0812">Transmembrane</keyword>
<dbReference type="AlphaFoldDB" id="A0A6A5BTZ7"/>
<feature type="transmembrane region" description="Helical" evidence="1">
    <location>
        <begin position="48"/>
        <end position="70"/>
    </location>
</feature>
<feature type="transmembrane region" description="Helical" evidence="1">
    <location>
        <begin position="262"/>
        <end position="283"/>
    </location>
</feature>
<evidence type="ECO:0000313" key="2">
    <source>
        <dbReference type="EMBL" id="KAF0978706.1"/>
    </source>
</evidence>
<name>A0A6A5BTZ7_NAEFO</name>
<dbReference type="PANTHER" id="PTHR16189">
    <property type="entry name" value="TRANSMEMBRANE PROTEIN 104-RELATED"/>
    <property type="match status" value="1"/>
</dbReference>
<evidence type="ECO:0000256" key="1">
    <source>
        <dbReference type="SAM" id="Phobius"/>
    </source>
</evidence>
<feature type="transmembrane region" description="Helical" evidence="1">
    <location>
        <begin position="451"/>
        <end position="468"/>
    </location>
</feature>
<keyword evidence="1" id="KW-0472">Membrane</keyword>
<feature type="transmembrane region" description="Helical" evidence="1">
    <location>
        <begin position="82"/>
        <end position="103"/>
    </location>
</feature>
<keyword evidence="3" id="KW-1185">Reference proteome</keyword>
<feature type="transmembrane region" description="Helical" evidence="1">
    <location>
        <begin position="211"/>
        <end position="229"/>
    </location>
</feature>
<dbReference type="VEuPathDB" id="AmoebaDB:NF0074860"/>
<dbReference type="Proteomes" id="UP000444721">
    <property type="component" value="Unassembled WGS sequence"/>
</dbReference>
<accession>A0A6A5BTZ7</accession>